<dbReference type="Gene3D" id="3.40.630.40">
    <property type="entry name" value="Zn-dependent exopeptidases"/>
    <property type="match status" value="1"/>
</dbReference>
<proteinExistence type="predicted"/>
<feature type="region of interest" description="Disordered" evidence="1">
    <location>
        <begin position="1"/>
        <end position="22"/>
    </location>
</feature>
<dbReference type="RefSeq" id="WP_160603999.1">
    <property type="nucleotide sequence ID" value="NZ_WTYX01000001.1"/>
</dbReference>
<reference evidence="2 3" key="1">
    <citation type="submission" date="2019-12" db="EMBL/GenBank/DDBJ databases">
        <title>Genomic-based taxomic classification of the family Erythrobacteraceae.</title>
        <authorList>
            <person name="Xu L."/>
        </authorList>
    </citation>
    <scope>NUCLEOTIDE SEQUENCE [LARGE SCALE GENOMIC DNA]</scope>
    <source>
        <strain evidence="2 3">KCTC 52763</strain>
    </source>
</reference>
<evidence type="ECO:0000313" key="2">
    <source>
        <dbReference type="EMBL" id="MXO90555.1"/>
    </source>
</evidence>
<dbReference type="Pfam" id="PF05013">
    <property type="entry name" value="FGase"/>
    <property type="match status" value="1"/>
</dbReference>
<dbReference type="GO" id="GO:0016787">
    <property type="term" value="F:hydrolase activity"/>
    <property type="evidence" value="ECO:0007669"/>
    <property type="project" value="UniProtKB-KW"/>
</dbReference>
<organism evidence="2 3">
    <name type="scientific">Pontixanthobacter aquaemixtae</name>
    <dbReference type="NCBI Taxonomy" id="1958940"/>
    <lineage>
        <taxon>Bacteria</taxon>
        <taxon>Pseudomonadati</taxon>
        <taxon>Pseudomonadota</taxon>
        <taxon>Alphaproteobacteria</taxon>
        <taxon>Sphingomonadales</taxon>
        <taxon>Erythrobacteraceae</taxon>
        <taxon>Pontixanthobacter</taxon>
    </lineage>
</organism>
<accession>A0A844ZRS5</accession>
<keyword evidence="2" id="KW-0378">Hydrolase</keyword>
<protein>
    <submittedName>
        <fullName evidence="2">N-formylglutamate amidohydrolase</fullName>
    </submittedName>
</protein>
<keyword evidence="3" id="KW-1185">Reference proteome</keyword>
<dbReference type="EMBL" id="WTYX01000001">
    <property type="protein sequence ID" value="MXO90555.1"/>
    <property type="molecule type" value="Genomic_DNA"/>
</dbReference>
<gene>
    <name evidence="2" type="ORF">GRI41_06960</name>
</gene>
<evidence type="ECO:0000256" key="1">
    <source>
        <dbReference type="SAM" id="MobiDB-lite"/>
    </source>
</evidence>
<dbReference type="OrthoDB" id="9802050at2"/>
<evidence type="ECO:0000313" key="3">
    <source>
        <dbReference type="Proteomes" id="UP000442714"/>
    </source>
</evidence>
<dbReference type="InterPro" id="IPR007709">
    <property type="entry name" value="N-FG_amidohydro"/>
</dbReference>
<dbReference type="SUPFAM" id="SSF53187">
    <property type="entry name" value="Zn-dependent exopeptidases"/>
    <property type="match status" value="1"/>
</dbReference>
<name>A0A844ZRS5_9SPHN</name>
<comment type="caution">
    <text evidence="2">The sequence shown here is derived from an EMBL/GenBank/DDBJ whole genome shotgun (WGS) entry which is preliminary data.</text>
</comment>
<sequence length="315" mass="34295">MVQSGDNHGKTEEDTGGLIPGTRKPAYSLAIPQDMPIPVLIAVPHAGRDYPDALIKKMRRPDYSKVRLEDRHVDHIAARVAEQTGAGLLVARAPRAMLDLNRATDDVDWDMVAQAAPGTVRHSLANRRARSGLGLVPRRLPGLGEIWNERLSQTELAARIRRVHEPYHSALSGALQAMRDQWGAALLLDFHSMPPLKKAHEDDVPAHFVVGDRFGASADDRIVAGALRHLSHANARVAHNRPYAGGYVLDRHAAPARALHAVQLEICRSLYLAQDMTSLSDDTSDLVQILSGLVRHLAEKVAALGRGQALPVAAE</sequence>
<dbReference type="Proteomes" id="UP000442714">
    <property type="component" value="Unassembled WGS sequence"/>
</dbReference>
<dbReference type="AlphaFoldDB" id="A0A844ZRS5"/>